<organism evidence="1">
    <name type="scientific">marine metagenome</name>
    <dbReference type="NCBI Taxonomy" id="408172"/>
    <lineage>
        <taxon>unclassified sequences</taxon>
        <taxon>metagenomes</taxon>
        <taxon>ecological metagenomes</taxon>
    </lineage>
</organism>
<feature type="non-terminal residue" evidence="1">
    <location>
        <position position="1"/>
    </location>
</feature>
<dbReference type="EMBL" id="UINC01194312">
    <property type="protein sequence ID" value="SVE10343.1"/>
    <property type="molecule type" value="Genomic_DNA"/>
</dbReference>
<protein>
    <submittedName>
        <fullName evidence="1">Uncharacterized protein</fullName>
    </submittedName>
</protein>
<name>A0A383ARX1_9ZZZZ</name>
<gene>
    <name evidence="1" type="ORF">METZ01_LOCUS463197</name>
</gene>
<dbReference type="AlphaFoldDB" id="A0A383ARX1"/>
<proteinExistence type="predicted"/>
<accession>A0A383ARX1</accession>
<reference evidence="1" key="1">
    <citation type="submission" date="2018-05" db="EMBL/GenBank/DDBJ databases">
        <authorList>
            <person name="Lanie J.A."/>
            <person name="Ng W.-L."/>
            <person name="Kazmierczak K.M."/>
            <person name="Andrzejewski T.M."/>
            <person name="Davidsen T.M."/>
            <person name="Wayne K.J."/>
            <person name="Tettelin H."/>
            <person name="Glass J.I."/>
            <person name="Rusch D."/>
            <person name="Podicherti R."/>
            <person name="Tsui H.-C.T."/>
            <person name="Winkler M.E."/>
        </authorList>
    </citation>
    <scope>NUCLEOTIDE SEQUENCE</scope>
</reference>
<evidence type="ECO:0000313" key="1">
    <source>
        <dbReference type="EMBL" id="SVE10343.1"/>
    </source>
</evidence>
<sequence>QAKIFFNQQSLLQKFQNPWFYIEKVALLLKKTRMPEIFNTFRQFQSDQYGGDRQWLRCIAQKMD</sequence>